<dbReference type="RefSeq" id="WP_344441512.1">
    <property type="nucleotide sequence ID" value="NZ_BAAALF010000034.1"/>
</dbReference>
<feature type="transmembrane region" description="Helical" evidence="2">
    <location>
        <begin position="132"/>
        <end position="150"/>
    </location>
</feature>
<sequence length="239" mass="25200">MSQPYPTPEQTRPDAEETDLTWHDPRTSPLRNAYGNLGPAEIAGIVIGVLTVLTVLVLALGPYVVHALHWITQPEHSTIPASRLWSTINTPIHAYLAQHNTGLAAGPRTLYTAWALAGAVILIRALRQGATVGVQLGAAVFGALTVGMVWSGTNTQARPVAAGLAALAWAVLAALALTGSWITTHLTVVNEPPAQPTTLPAPVTVQVPEPRIEAVVVDVQRLQVDINGRRLAGGDGDQD</sequence>
<dbReference type="EMBL" id="BAAALF010000034">
    <property type="protein sequence ID" value="GAA1233918.1"/>
    <property type="molecule type" value="Genomic_DNA"/>
</dbReference>
<evidence type="ECO:0000256" key="2">
    <source>
        <dbReference type="SAM" id="Phobius"/>
    </source>
</evidence>
<keyword evidence="2" id="KW-1133">Transmembrane helix</keyword>
<comment type="caution">
    <text evidence="3">The sequence shown here is derived from an EMBL/GenBank/DDBJ whole genome shotgun (WGS) entry which is preliminary data.</text>
</comment>
<feature type="transmembrane region" description="Helical" evidence="2">
    <location>
        <begin position="42"/>
        <end position="65"/>
    </location>
</feature>
<keyword evidence="2" id="KW-0472">Membrane</keyword>
<feature type="transmembrane region" description="Helical" evidence="2">
    <location>
        <begin position="162"/>
        <end position="182"/>
    </location>
</feature>
<reference evidence="3 4" key="1">
    <citation type="journal article" date="2019" name="Int. J. Syst. Evol. Microbiol.">
        <title>The Global Catalogue of Microorganisms (GCM) 10K type strain sequencing project: providing services to taxonomists for standard genome sequencing and annotation.</title>
        <authorList>
            <consortium name="The Broad Institute Genomics Platform"/>
            <consortium name="The Broad Institute Genome Sequencing Center for Infectious Disease"/>
            <person name="Wu L."/>
            <person name="Ma J."/>
        </authorList>
    </citation>
    <scope>NUCLEOTIDE SEQUENCE [LARGE SCALE GENOMIC DNA]</scope>
    <source>
        <strain evidence="3 4">JCM 13004</strain>
    </source>
</reference>
<evidence type="ECO:0000313" key="3">
    <source>
        <dbReference type="EMBL" id="GAA1233918.1"/>
    </source>
</evidence>
<evidence type="ECO:0000256" key="1">
    <source>
        <dbReference type="SAM" id="MobiDB-lite"/>
    </source>
</evidence>
<feature type="region of interest" description="Disordered" evidence="1">
    <location>
        <begin position="1"/>
        <end position="27"/>
    </location>
</feature>
<name>A0ABN1W3T4_9ACTN</name>
<keyword evidence="2" id="KW-0812">Transmembrane</keyword>
<feature type="compositionally biased region" description="Polar residues" evidence="1">
    <location>
        <begin position="1"/>
        <end position="10"/>
    </location>
</feature>
<feature type="transmembrane region" description="Helical" evidence="2">
    <location>
        <begin position="109"/>
        <end position="126"/>
    </location>
</feature>
<feature type="compositionally biased region" description="Basic and acidic residues" evidence="1">
    <location>
        <begin position="11"/>
        <end position="26"/>
    </location>
</feature>
<dbReference type="Proteomes" id="UP001500037">
    <property type="component" value="Unassembled WGS sequence"/>
</dbReference>
<proteinExistence type="predicted"/>
<protein>
    <submittedName>
        <fullName evidence="3">Uncharacterized protein</fullName>
    </submittedName>
</protein>
<keyword evidence="4" id="KW-1185">Reference proteome</keyword>
<accession>A0ABN1W3T4</accession>
<gene>
    <name evidence="3" type="ORF">GCM10009665_25250</name>
</gene>
<organism evidence="3 4">
    <name type="scientific">Kitasatospora nipponensis</name>
    <dbReference type="NCBI Taxonomy" id="258049"/>
    <lineage>
        <taxon>Bacteria</taxon>
        <taxon>Bacillati</taxon>
        <taxon>Actinomycetota</taxon>
        <taxon>Actinomycetes</taxon>
        <taxon>Kitasatosporales</taxon>
        <taxon>Streptomycetaceae</taxon>
        <taxon>Kitasatospora</taxon>
    </lineage>
</organism>
<evidence type="ECO:0000313" key="4">
    <source>
        <dbReference type="Proteomes" id="UP001500037"/>
    </source>
</evidence>